<dbReference type="PANTHER" id="PTHR13285:SF18">
    <property type="entry name" value="PROTEIN-CYSTEINE N-PALMITOYLTRANSFERASE RASP"/>
    <property type="match status" value="1"/>
</dbReference>
<evidence type="ECO:0000256" key="6">
    <source>
        <dbReference type="SAM" id="MobiDB-lite"/>
    </source>
</evidence>
<evidence type="ECO:0000256" key="3">
    <source>
        <dbReference type="ARBA" id="ARBA00022692"/>
    </source>
</evidence>
<dbReference type="GO" id="GO:0005783">
    <property type="term" value="C:endoplasmic reticulum"/>
    <property type="evidence" value="ECO:0007669"/>
    <property type="project" value="TreeGrafter"/>
</dbReference>
<dbReference type="GO" id="GO:0008374">
    <property type="term" value="F:O-acyltransferase activity"/>
    <property type="evidence" value="ECO:0007669"/>
    <property type="project" value="TreeGrafter"/>
</dbReference>
<evidence type="ECO:0000313" key="9">
    <source>
        <dbReference type="Proteomes" id="UP001175000"/>
    </source>
</evidence>
<comment type="subcellular location">
    <subcellularLocation>
        <location evidence="1">Membrane</location>
        <topology evidence="1">Multi-pass membrane protein</topology>
    </subcellularLocation>
</comment>
<feature type="transmembrane region" description="Helical" evidence="7">
    <location>
        <begin position="516"/>
        <end position="534"/>
    </location>
</feature>
<dbReference type="GO" id="GO:0016020">
    <property type="term" value="C:membrane"/>
    <property type="evidence" value="ECO:0007669"/>
    <property type="project" value="UniProtKB-SubCell"/>
</dbReference>
<dbReference type="Proteomes" id="UP001175000">
    <property type="component" value="Unassembled WGS sequence"/>
</dbReference>
<gene>
    <name evidence="8" type="ORF">B0T14DRAFT_505745</name>
</gene>
<dbReference type="AlphaFoldDB" id="A0AA39XFM7"/>
<feature type="transmembrane region" description="Helical" evidence="7">
    <location>
        <begin position="69"/>
        <end position="89"/>
    </location>
</feature>
<dbReference type="InterPro" id="IPR004299">
    <property type="entry name" value="MBOAT_fam"/>
</dbReference>
<evidence type="ECO:0000256" key="1">
    <source>
        <dbReference type="ARBA" id="ARBA00004141"/>
    </source>
</evidence>
<comment type="caution">
    <text evidence="8">The sequence shown here is derived from an EMBL/GenBank/DDBJ whole genome shotgun (WGS) entry which is preliminary data.</text>
</comment>
<feature type="transmembrane region" description="Helical" evidence="7">
    <location>
        <begin position="177"/>
        <end position="201"/>
    </location>
</feature>
<reference evidence="8" key="1">
    <citation type="submission" date="2023-06" db="EMBL/GenBank/DDBJ databases">
        <title>Genome-scale phylogeny and comparative genomics of the fungal order Sordariales.</title>
        <authorList>
            <consortium name="Lawrence Berkeley National Laboratory"/>
            <person name="Hensen N."/>
            <person name="Bonometti L."/>
            <person name="Westerberg I."/>
            <person name="Brannstrom I.O."/>
            <person name="Guillou S."/>
            <person name="Cros-Aarteil S."/>
            <person name="Calhoun S."/>
            <person name="Haridas S."/>
            <person name="Kuo A."/>
            <person name="Mondo S."/>
            <person name="Pangilinan J."/>
            <person name="Riley R."/>
            <person name="Labutti K."/>
            <person name="Andreopoulos B."/>
            <person name="Lipzen A."/>
            <person name="Chen C."/>
            <person name="Yanf M."/>
            <person name="Daum C."/>
            <person name="Ng V."/>
            <person name="Clum A."/>
            <person name="Steindorff A."/>
            <person name="Ohm R."/>
            <person name="Martin F."/>
            <person name="Silar P."/>
            <person name="Natvig D."/>
            <person name="Lalanne C."/>
            <person name="Gautier V."/>
            <person name="Ament-Velasquez S.L."/>
            <person name="Kruys A."/>
            <person name="Hutchinson M.I."/>
            <person name="Powell A.J."/>
            <person name="Barry K."/>
            <person name="Miller A.N."/>
            <person name="Grigoriev I.V."/>
            <person name="Debuchy R."/>
            <person name="Gladieux P."/>
            <person name="Thoren M.H."/>
            <person name="Johannesson H."/>
        </authorList>
    </citation>
    <scope>NUCLEOTIDE SEQUENCE</scope>
    <source>
        <strain evidence="8">CBS 606.72</strain>
    </source>
</reference>
<dbReference type="PANTHER" id="PTHR13285">
    <property type="entry name" value="ACYLTRANSFERASE"/>
    <property type="match status" value="1"/>
</dbReference>
<dbReference type="Pfam" id="PF03062">
    <property type="entry name" value="MBOAT"/>
    <property type="match status" value="1"/>
</dbReference>
<feature type="transmembrane region" description="Helical" evidence="7">
    <location>
        <begin position="540"/>
        <end position="561"/>
    </location>
</feature>
<feature type="region of interest" description="Disordered" evidence="6">
    <location>
        <begin position="37"/>
        <end position="58"/>
    </location>
</feature>
<evidence type="ECO:0000256" key="7">
    <source>
        <dbReference type="SAM" id="Phobius"/>
    </source>
</evidence>
<organism evidence="8 9">
    <name type="scientific">Immersiella caudata</name>
    <dbReference type="NCBI Taxonomy" id="314043"/>
    <lineage>
        <taxon>Eukaryota</taxon>
        <taxon>Fungi</taxon>
        <taxon>Dikarya</taxon>
        <taxon>Ascomycota</taxon>
        <taxon>Pezizomycotina</taxon>
        <taxon>Sordariomycetes</taxon>
        <taxon>Sordariomycetidae</taxon>
        <taxon>Sordariales</taxon>
        <taxon>Lasiosphaeriaceae</taxon>
        <taxon>Immersiella</taxon>
    </lineage>
</organism>
<feature type="compositionally biased region" description="Basic and acidic residues" evidence="6">
    <location>
        <begin position="39"/>
        <end position="50"/>
    </location>
</feature>
<name>A0AA39XFM7_9PEZI</name>
<feature type="transmembrane region" description="Helical" evidence="7">
    <location>
        <begin position="614"/>
        <end position="635"/>
    </location>
</feature>
<evidence type="ECO:0000256" key="2">
    <source>
        <dbReference type="ARBA" id="ARBA00010323"/>
    </source>
</evidence>
<keyword evidence="4 7" id="KW-1133">Transmembrane helix</keyword>
<proteinExistence type="inferred from homology"/>
<feature type="transmembrane region" description="Helical" evidence="7">
    <location>
        <begin position="573"/>
        <end position="594"/>
    </location>
</feature>
<sequence>MAPGLLSFLRSVYDLETIDTRLTTPSSVPYSAKSAAIADKGRNKKDDKRSASPQAAQTSPSRWLTPEFLLYYFLLSFIIPSMFWIAYSVSRPSDPRYHKYEHLLSDGWIPGRKIDVSDPQYSLLRENFGAMAALLVVHPLLRKAWEYVSNSGRSGSETRLTAEAAEERKRQRVSFDFVFALVFLVVLHGFSATKVLLILGINHKIATLLPRKYVPVATWVFNIGILLSNEIFQGYKFRNIALFFSEPQPRVESLVSGHSSLVQLGEWLDSYGGLMSRWEVLFNITVLRLISFNLDYYWSVDQRSGSPIEVRLLFSISPNPRVATDAPKKKQLDPANLSDRDRVSIPAPAEDFSFRNYVAYAIYAPLYLTGPILTFNDYMSQQRYRSPTIDTGRTLRYGLRFLVIALCMELVLHFDYVSAISKASPEWGSYTPAQVSMLSFFNLHIIWLKLLLPWRFFRLWSLVDGIDPPENLVRCVSNNFSTLSFWRSWHRSYNRWLLRYIYIPLGGANFRTYRDAARSVATYLMVFTFVALWHDINMKLIIWSWLIVLFFLPEITAKYLFPKKKWESRPTVYRMLCCVGAVGNVLMMISANLVGFAVGADGLKEIVEGIFRDYSGLIFLVTACGALFVGVQVMFEIREEERRKGVNLKF</sequence>
<feature type="transmembrane region" description="Helical" evidence="7">
    <location>
        <begin position="213"/>
        <end position="232"/>
    </location>
</feature>
<keyword evidence="9" id="KW-1185">Reference proteome</keyword>
<dbReference type="EMBL" id="JAULSU010000001">
    <property type="protein sequence ID" value="KAK0633054.1"/>
    <property type="molecule type" value="Genomic_DNA"/>
</dbReference>
<keyword evidence="3 7" id="KW-0812">Transmembrane</keyword>
<evidence type="ECO:0000313" key="8">
    <source>
        <dbReference type="EMBL" id="KAK0633054.1"/>
    </source>
</evidence>
<evidence type="ECO:0000256" key="4">
    <source>
        <dbReference type="ARBA" id="ARBA00022989"/>
    </source>
</evidence>
<protein>
    <submittedName>
        <fullName evidence="8">MBOAT, membrane-bound O-acyltransferase family-domain-containing protein</fullName>
    </submittedName>
</protein>
<feature type="transmembrane region" description="Helical" evidence="7">
    <location>
        <begin position="397"/>
        <end position="414"/>
    </location>
</feature>
<dbReference type="InterPro" id="IPR051085">
    <property type="entry name" value="MB_O-acyltransferase"/>
</dbReference>
<feature type="transmembrane region" description="Helical" evidence="7">
    <location>
        <begin position="434"/>
        <end position="452"/>
    </location>
</feature>
<dbReference type="GO" id="GO:0006506">
    <property type="term" value="P:GPI anchor biosynthetic process"/>
    <property type="evidence" value="ECO:0007669"/>
    <property type="project" value="TreeGrafter"/>
</dbReference>
<comment type="similarity">
    <text evidence="2">Belongs to the membrane-bound acyltransferase family.</text>
</comment>
<evidence type="ECO:0000256" key="5">
    <source>
        <dbReference type="ARBA" id="ARBA00023136"/>
    </source>
</evidence>
<keyword evidence="5 7" id="KW-0472">Membrane</keyword>
<accession>A0AA39XFM7</accession>